<evidence type="ECO:0000256" key="2">
    <source>
        <dbReference type="SAM" id="SignalP"/>
    </source>
</evidence>
<dbReference type="Pfam" id="PF13472">
    <property type="entry name" value="Lipase_GDSL_2"/>
    <property type="match status" value="1"/>
</dbReference>
<sequence length="252" mass="26908">MTSRLRPAILLAAAALTVTLLAGCSTTTSAEPQAAGAGVHTADPAPASPDTSSVQDQSTKGTPENPVRVAIVGDSLTAGGSRTIPQDGLDKDTWMTYAQGDGVKWVGGWAMGGTTTQIEAYHVTPVKDVDVLVLMSGTNNVRLGISLAKAKKYYDYIVKVIHPKHVIIGAIPPYNRDPDGGATYEKQLKAWVLTKKKSWTFYDPWGPLRDGKYYVASLTADGIHPTAAGYRIVGHNFRDAILQEVSDTRQNG</sequence>
<gene>
    <name evidence="4" type="ORF">C8E83_1747</name>
</gene>
<dbReference type="GO" id="GO:0004622">
    <property type="term" value="F:phosphatidylcholine lysophospholipase activity"/>
    <property type="evidence" value="ECO:0007669"/>
    <property type="project" value="TreeGrafter"/>
</dbReference>
<dbReference type="RefSeq" id="WP_170159886.1">
    <property type="nucleotide sequence ID" value="NZ_RBKS01000001.1"/>
</dbReference>
<dbReference type="Gene3D" id="3.40.50.1110">
    <property type="entry name" value="SGNH hydrolase"/>
    <property type="match status" value="1"/>
</dbReference>
<reference evidence="4 5" key="1">
    <citation type="submission" date="2018-10" db="EMBL/GenBank/DDBJ databases">
        <title>Sequencing the genomes of 1000 actinobacteria strains.</title>
        <authorList>
            <person name="Klenk H.-P."/>
        </authorList>
    </citation>
    <scope>NUCLEOTIDE SEQUENCE [LARGE SCALE GENOMIC DNA]</scope>
    <source>
        <strain evidence="4 5">DSM 17894</strain>
    </source>
</reference>
<dbReference type="InterPro" id="IPR036514">
    <property type="entry name" value="SGNH_hydro_sf"/>
</dbReference>
<accession>A0A495IF55</accession>
<feature type="region of interest" description="Disordered" evidence="1">
    <location>
        <begin position="30"/>
        <end position="65"/>
    </location>
</feature>
<dbReference type="PROSITE" id="PS51257">
    <property type="entry name" value="PROKAR_LIPOPROTEIN"/>
    <property type="match status" value="1"/>
</dbReference>
<dbReference type="SUPFAM" id="SSF52266">
    <property type="entry name" value="SGNH hydrolase"/>
    <property type="match status" value="1"/>
</dbReference>
<feature type="domain" description="SGNH hydrolase-type esterase" evidence="3">
    <location>
        <begin position="72"/>
        <end position="232"/>
    </location>
</feature>
<feature type="compositionally biased region" description="Polar residues" evidence="1">
    <location>
        <begin position="49"/>
        <end position="62"/>
    </location>
</feature>
<evidence type="ECO:0000256" key="1">
    <source>
        <dbReference type="SAM" id="MobiDB-lite"/>
    </source>
</evidence>
<dbReference type="PANTHER" id="PTHR30383:SF5">
    <property type="entry name" value="SGNH HYDROLASE-TYPE ESTERASE DOMAIN-CONTAINING PROTEIN"/>
    <property type="match status" value="1"/>
</dbReference>
<dbReference type="InterPro" id="IPR051532">
    <property type="entry name" value="Ester_Hydrolysis_Enzymes"/>
</dbReference>
<dbReference type="Proteomes" id="UP000280008">
    <property type="component" value="Unassembled WGS sequence"/>
</dbReference>
<dbReference type="EMBL" id="RBKS01000001">
    <property type="protein sequence ID" value="RKR74623.1"/>
    <property type="molecule type" value="Genomic_DNA"/>
</dbReference>
<comment type="caution">
    <text evidence="4">The sequence shown here is derived from an EMBL/GenBank/DDBJ whole genome shotgun (WGS) entry which is preliminary data.</text>
</comment>
<keyword evidence="2" id="KW-0732">Signal</keyword>
<feature type="chain" id="PRO_5019851294" evidence="2">
    <location>
        <begin position="31"/>
        <end position="252"/>
    </location>
</feature>
<dbReference type="CDD" id="cd00229">
    <property type="entry name" value="SGNH_hydrolase"/>
    <property type="match status" value="1"/>
</dbReference>
<dbReference type="InterPro" id="IPR013830">
    <property type="entry name" value="SGNH_hydro"/>
</dbReference>
<feature type="signal peptide" evidence="2">
    <location>
        <begin position="1"/>
        <end position="30"/>
    </location>
</feature>
<name>A0A495IF55_9MICO</name>
<keyword evidence="5" id="KW-1185">Reference proteome</keyword>
<dbReference type="AlphaFoldDB" id="A0A495IF55"/>
<protein>
    <submittedName>
        <fullName evidence="4">Lysophospholipase L1-like esterase</fullName>
    </submittedName>
</protein>
<evidence type="ECO:0000259" key="3">
    <source>
        <dbReference type="Pfam" id="PF13472"/>
    </source>
</evidence>
<evidence type="ECO:0000313" key="4">
    <source>
        <dbReference type="EMBL" id="RKR74623.1"/>
    </source>
</evidence>
<evidence type="ECO:0000313" key="5">
    <source>
        <dbReference type="Proteomes" id="UP000280008"/>
    </source>
</evidence>
<proteinExistence type="predicted"/>
<organism evidence="4 5">
    <name type="scientific">Frondihabitans australicus</name>
    <dbReference type="NCBI Taxonomy" id="386892"/>
    <lineage>
        <taxon>Bacteria</taxon>
        <taxon>Bacillati</taxon>
        <taxon>Actinomycetota</taxon>
        <taxon>Actinomycetes</taxon>
        <taxon>Micrococcales</taxon>
        <taxon>Microbacteriaceae</taxon>
        <taxon>Frondihabitans</taxon>
    </lineage>
</organism>
<dbReference type="PANTHER" id="PTHR30383">
    <property type="entry name" value="THIOESTERASE 1/PROTEASE 1/LYSOPHOSPHOLIPASE L1"/>
    <property type="match status" value="1"/>
</dbReference>